<dbReference type="EC" id="2.7.13.3" evidence="2"/>
<dbReference type="InterPro" id="IPR036890">
    <property type="entry name" value="HATPase_C_sf"/>
</dbReference>
<gene>
    <name evidence="9" type="ORF">CLV32_2336</name>
</gene>
<dbReference type="RefSeq" id="WP_133555454.1">
    <property type="nucleotide sequence ID" value="NZ_SNWM01000002.1"/>
</dbReference>
<evidence type="ECO:0000313" key="9">
    <source>
        <dbReference type="EMBL" id="TDO23345.1"/>
    </source>
</evidence>
<dbReference type="InterPro" id="IPR003594">
    <property type="entry name" value="HATPase_dom"/>
</dbReference>
<dbReference type="SUPFAM" id="SSF55874">
    <property type="entry name" value="ATPase domain of HSP90 chaperone/DNA topoisomerase II/histidine kinase"/>
    <property type="match status" value="1"/>
</dbReference>
<keyword evidence="7" id="KW-0812">Transmembrane</keyword>
<dbReference type="Gene3D" id="3.30.565.10">
    <property type="entry name" value="Histidine kinase-like ATPase, C-terminal domain"/>
    <property type="match status" value="1"/>
</dbReference>
<dbReference type="GO" id="GO:0000155">
    <property type="term" value="F:phosphorelay sensor kinase activity"/>
    <property type="evidence" value="ECO:0007669"/>
    <property type="project" value="InterPro"/>
</dbReference>
<dbReference type="InterPro" id="IPR004358">
    <property type="entry name" value="Sig_transdc_His_kin-like_C"/>
</dbReference>
<dbReference type="CDD" id="cd00082">
    <property type="entry name" value="HisKA"/>
    <property type="match status" value="1"/>
</dbReference>
<protein>
    <recommendedName>
        <fullName evidence="2">histidine kinase</fullName>
        <ecNumber evidence="2">2.7.13.3</ecNumber>
    </recommendedName>
</protein>
<dbReference type="OrthoDB" id="921707at2"/>
<evidence type="ECO:0000256" key="6">
    <source>
        <dbReference type="ARBA" id="ARBA00023012"/>
    </source>
</evidence>
<dbReference type="Gene3D" id="1.10.287.130">
    <property type="match status" value="1"/>
</dbReference>
<dbReference type="GO" id="GO:0005886">
    <property type="term" value="C:plasma membrane"/>
    <property type="evidence" value="ECO:0007669"/>
    <property type="project" value="TreeGrafter"/>
</dbReference>
<proteinExistence type="predicted"/>
<keyword evidence="10" id="KW-1185">Reference proteome</keyword>
<feature type="domain" description="Histidine kinase" evidence="8">
    <location>
        <begin position="243"/>
        <end position="456"/>
    </location>
</feature>
<dbReference type="InterPro" id="IPR050351">
    <property type="entry name" value="BphY/WalK/GraS-like"/>
</dbReference>
<dbReference type="PANTHER" id="PTHR45453:SF1">
    <property type="entry name" value="PHOSPHATE REGULON SENSOR PROTEIN PHOR"/>
    <property type="match status" value="1"/>
</dbReference>
<feature type="transmembrane region" description="Helical" evidence="7">
    <location>
        <begin position="7"/>
        <end position="26"/>
    </location>
</feature>
<dbReference type="InterPro" id="IPR005467">
    <property type="entry name" value="His_kinase_dom"/>
</dbReference>
<dbReference type="SUPFAM" id="SSF47384">
    <property type="entry name" value="Homodimeric domain of signal transducing histidine kinase"/>
    <property type="match status" value="1"/>
</dbReference>
<feature type="transmembrane region" description="Helical" evidence="7">
    <location>
        <begin position="206"/>
        <end position="228"/>
    </location>
</feature>
<dbReference type="SMART" id="SM00387">
    <property type="entry name" value="HATPase_c"/>
    <property type="match status" value="1"/>
</dbReference>
<name>A0A4R6IN09_9SPHI</name>
<evidence type="ECO:0000256" key="3">
    <source>
        <dbReference type="ARBA" id="ARBA00022553"/>
    </source>
</evidence>
<dbReference type="PROSITE" id="PS50109">
    <property type="entry name" value="HIS_KIN"/>
    <property type="match status" value="1"/>
</dbReference>
<dbReference type="Pfam" id="PF00512">
    <property type="entry name" value="HisKA"/>
    <property type="match status" value="1"/>
</dbReference>
<keyword evidence="5 9" id="KW-0418">Kinase</keyword>
<reference evidence="9 10" key="1">
    <citation type="submission" date="2019-03" db="EMBL/GenBank/DDBJ databases">
        <title>Genomic Encyclopedia of Archaeal and Bacterial Type Strains, Phase II (KMG-II): from individual species to whole genera.</title>
        <authorList>
            <person name="Goeker M."/>
        </authorList>
    </citation>
    <scope>NUCLEOTIDE SEQUENCE [LARGE SCALE GENOMIC DNA]</scope>
    <source>
        <strain evidence="9 10">DSM 19034</strain>
    </source>
</reference>
<dbReference type="InterPro" id="IPR036097">
    <property type="entry name" value="HisK_dim/P_sf"/>
</dbReference>
<keyword evidence="7" id="KW-0472">Membrane</keyword>
<evidence type="ECO:0000256" key="2">
    <source>
        <dbReference type="ARBA" id="ARBA00012438"/>
    </source>
</evidence>
<dbReference type="CDD" id="cd00075">
    <property type="entry name" value="HATPase"/>
    <property type="match status" value="1"/>
</dbReference>
<dbReference type="PANTHER" id="PTHR45453">
    <property type="entry name" value="PHOSPHATE REGULON SENSOR PROTEIN PHOR"/>
    <property type="match status" value="1"/>
</dbReference>
<keyword evidence="4" id="KW-0808">Transferase</keyword>
<dbReference type="SMART" id="SM00388">
    <property type="entry name" value="HisKA"/>
    <property type="match status" value="1"/>
</dbReference>
<dbReference type="GO" id="GO:0004721">
    <property type="term" value="F:phosphoprotein phosphatase activity"/>
    <property type="evidence" value="ECO:0007669"/>
    <property type="project" value="TreeGrafter"/>
</dbReference>
<comment type="catalytic activity">
    <reaction evidence="1">
        <text>ATP + protein L-histidine = ADP + protein N-phospho-L-histidine.</text>
        <dbReference type="EC" id="2.7.13.3"/>
    </reaction>
</comment>
<evidence type="ECO:0000256" key="4">
    <source>
        <dbReference type="ARBA" id="ARBA00022679"/>
    </source>
</evidence>
<evidence type="ECO:0000313" key="10">
    <source>
        <dbReference type="Proteomes" id="UP000295499"/>
    </source>
</evidence>
<dbReference type="Pfam" id="PF02518">
    <property type="entry name" value="HATPase_c"/>
    <property type="match status" value="1"/>
</dbReference>
<comment type="caution">
    <text evidence="9">The sequence shown here is derived from an EMBL/GenBank/DDBJ whole genome shotgun (WGS) entry which is preliminary data.</text>
</comment>
<keyword evidence="3" id="KW-0597">Phosphoprotein</keyword>
<dbReference type="InterPro" id="IPR003661">
    <property type="entry name" value="HisK_dim/P_dom"/>
</dbReference>
<evidence type="ECO:0000256" key="7">
    <source>
        <dbReference type="SAM" id="Phobius"/>
    </source>
</evidence>
<dbReference type="PRINTS" id="PR00344">
    <property type="entry name" value="BCTRLSENSOR"/>
</dbReference>
<evidence type="ECO:0000256" key="1">
    <source>
        <dbReference type="ARBA" id="ARBA00000085"/>
    </source>
</evidence>
<keyword evidence="6" id="KW-0902">Two-component regulatory system</keyword>
<keyword evidence="7" id="KW-1133">Transmembrane helix</keyword>
<evidence type="ECO:0000259" key="8">
    <source>
        <dbReference type="PROSITE" id="PS50109"/>
    </source>
</evidence>
<dbReference type="AlphaFoldDB" id="A0A4R6IN09"/>
<dbReference type="GO" id="GO:0016036">
    <property type="term" value="P:cellular response to phosphate starvation"/>
    <property type="evidence" value="ECO:0007669"/>
    <property type="project" value="TreeGrafter"/>
</dbReference>
<dbReference type="Proteomes" id="UP000295499">
    <property type="component" value="Unassembled WGS sequence"/>
</dbReference>
<accession>A0A4R6IN09</accession>
<organism evidence="9 10">
    <name type="scientific">Pedobacter duraquae</name>
    <dbReference type="NCBI Taxonomy" id="425511"/>
    <lineage>
        <taxon>Bacteria</taxon>
        <taxon>Pseudomonadati</taxon>
        <taxon>Bacteroidota</taxon>
        <taxon>Sphingobacteriia</taxon>
        <taxon>Sphingobacteriales</taxon>
        <taxon>Sphingobacteriaceae</taxon>
        <taxon>Pedobacter</taxon>
    </lineage>
</organism>
<dbReference type="EMBL" id="SNWM01000002">
    <property type="protein sequence ID" value="TDO23345.1"/>
    <property type="molecule type" value="Genomic_DNA"/>
</dbReference>
<evidence type="ECO:0000256" key="5">
    <source>
        <dbReference type="ARBA" id="ARBA00022777"/>
    </source>
</evidence>
<sequence>MKFRSKIRALIAVSLITLGLLIYIQYELVSQNYKQTLAQYNREIKAVAVPIITQGKTLQFEILPNLTADIRSFSGKQVSDDVLIGYLARKNDSLTRVISALVNLNFQKTDQLKNGKYLFRFEGFSVQINGVVHNMLATQNKLYRDYERNNAAKDLLKLASFKGSFDLTIDGAKNKDKQIKVSFSGMQYVDVVAMGQVVLHRTTRTFLLATALLLSVGLLFYLTFSAIIRQKKISDIQTDFVNNVTHELKTPLSSASIIVKSLSLPEIREDANLFDELLGSLARQHEKIRQTVDEVLETEMSNYRQIQVELLNITDFLRAYIQDVRLEAHQLVADIETSTVELRGNRKVLEKALDNLISNAAKYSLSGTDISIDTFVLNRFYLIKITDKGIGIAYKHQRLVFDKFYRVPEQNLHTVKGLGLGLYVSRQEISQMGGDLILEHSTNEGSTFTIKLALYEN</sequence>